<dbReference type="AlphaFoldDB" id="A0AAV2PZD7"/>
<feature type="non-terminal residue" evidence="5">
    <location>
        <position position="357"/>
    </location>
</feature>
<evidence type="ECO:0000256" key="2">
    <source>
        <dbReference type="ARBA" id="ARBA00022490"/>
    </source>
</evidence>
<evidence type="ECO:0000256" key="1">
    <source>
        <dbReference type="ARBA" id="ARBA00004496"/>
    </source>
</evidence>
<dbReference type="Proteomes" id="UP001497623">
    <property type="component" value="Unassembled WGS sequence"/>
</dbReference>
<evidence type="ECO:0000259" key="3">
    <source>
        <dbReference type="Pfam" id="PF23142"/>
    </source>
</evidence>
<proteinExistence type="predicted"/>
<dbReference type="InterPro" id="IPR057288">
    <property type="entry name" value="PH_PLEKHM2"/>
</dbReference>
<comment type="caution">
    <text evidence="5">The sequence shown here is derived from an EMBL/GenBank/DDBJ whole genome shotgun (WGS) entry which is preliminary data.</text>
</comment>
<evidence type="ECO:0000313" key="6">
    <source>
        <dbReference type="Proteomes" id="UP001497623"/>
    </source>
</evidence>
<keyword evidence="2" id="KW-0963">Cytoplasm</keyword>
<name>A0AAV2PZD7_MEGNR</name>
<dbReference type="GO" id="GO:0005737">
    <property type="term" value="C:cytoplasm"/>
    <property type="evidence" value="ECO:0007669"/>
    <property type="project" value="UniProtKB-SubCell"/>
</dbReference>
<evidence type="ECO:0000313" key="5">
    <source>
        <dbReference type="EMBL" id="CAL4066239.1"/>
    </source>
</evidence>
<accession>A0AAV2PZD7</accession>
<gene>
    <name evidence="5" type="ORF">MNOR_LOCUS5486</name>
</gene>
<feature type="domain" description="PLEKHM2 PH" evidence="3">
    <location>
        <begin position="69"/>
        <end position="182"/>
    </location>
</feature>
<feature type="domain" description="STK11-interacting protein C-terminal PH" evidence="4">
    <location>
        <begin position="222"/>
        <end position="344"/>
    </location>
</feature>
<reference evidence="5 6" key="1">
    <citation type="submission" date="2024-05" db="EMBL/GenBank/DDBJ databases">
        <authorList>
            <person name="Wallberg A."/>
        </authorList>
    </citation>
    <scope>NUCLEOTIDE SEQUENCE [LARGE SCALE GENOMIC DNA]</scope>
</reference>
<dbReference type="InterPro" id="IPR057676">
    <property type="entry name" value="PH_S11IP_C"/>
</dbReference>
<protein>
    <submittedName>
        <fullName evidence="5">Uncharacterized protein</fullName>
    </submittedName>
</protein>
<dbReference type="Pfam" id="PF25624">
    <property type="entry name" value="PH_S11IP_C"/>
    <property type="match status" value="1"/>
</dbReference>
<dbReference type="EMBL" id="CAXKWB010002124">
    <property type="protein sequence ID" value="CAL4066239.1"/>
    <property type="molecule type" value="Genomic_DNA"/>
</dbReference>
<sequence length="357" mass="40050">MHHVGVMTSQQLMVSEDTADSTEQQKNLAAWVHSLLHTLTGYYWTWWDEVGEAEGLERTINPIQYSYEDFSDVDHRLKLYCEVLLFHEPGEYLHGLIKAVLLIRGGRREFQGLLVLSNMKFYVLEIIAQEDESPQSWLELVSSHGMKDVTTIHSLLHRQGLAITAGDFLLLLSLADSHRANCAFNFITEMLEECGVGCGVSECSQDQEAALLLALKESLPPAPQEHSLNVFAVVSLLLDGGCSESQYLAMTDSDLVLFQADLAWYLPPTPHTTLQLSYTQKIANIVAIEVYSDSHISIAFVDEVSGTESQWELHVTSSVAACHIIQAIRTPWTQLFTVELQVTYHNNKYNNQVPPVT</sequence>
<keyword evidence="6" id="KW-1185">Reference proteome</keyword>
<evidence type="ECO:0000259" key="4">
    <source>
        <dbReference type="Pfam" id="PF25624"/>
    </source>
</evidence>
<organism evidence="5 6">
    <name type="scientific">Meganyctiphanes norvegica</name>
    <name type="common">Northern krill</name>
    <name type="synonym">Thysanopoda norvegica</name>
    <dbReference type="NCBI Taxonomy" id="48144"/>
    <lineage>
        <taxon>Eukaryota</taxon>
        <taxon>Metazoa</taxon>
        <taxon>Ecdysozoa</taxon>
        <taxon>Arthropoda</taxon>
        <taxon>Crustacea</taxon>
        <taxon>Multicrustacea</taxon>
        <taxon>Malacostraca</taxon>
        <taxon>Eumalacostraca</taxon>
        <taxon>Eucarida</taxon>
        <taxon>Euphausiacea</taxon>
        <taxon>Euphausiidae</taxon>
        <taxon>Meganyctiphanes</taxon>
    </lineage>
</organism>
<dbReference type="Pfam" id="PF23142">
    <property type="entry name" value="PH_PLEKHM2"/>
    <property type="match status" value="1"/>
</dbReference>
<comment type="subcellular location">
    <subcellularLocation>
        <location evidence="1">Cytoplasm</location>
    </subcellularLocation>
</comment>